<gene>
    <name evidence="8" type="ORF">DJ018_09970</name>
</gene>
<dbReference type="InterPro" id="IPR018076">
    <property type="entry name" value="T2SS_GspF_dom"/>
</dbReference>
<evidence type="ECO:0000313" key="8">
    <source>
        <dbReference type="EMBL" id="RAK52531.1"/>
    </source>
</evidence>
<keyword evidence="4 6" id="KW-1133">Transmembrane helix</keyword>
<evidence type="ECO:0000256" key="6">
    <source>
        <dbReference type="SAM" id="Phobius"/>
    </source>
</evidence>
<evidence type="ECO:0000313" key="9">
    <source>
        <dbReference type="Proteomes" id="UP000249725"/>
    </source>
</evidence>
<keyword evidence="9" id="KW-1185">Reference proteome</keyword>
<dbReference type="OrthoDB" id="9810662at2"/>
<comment type="subcellular location">
    <subcellularLocation>
        <location evidence="1">Cell membrane</location>
        <topology evidence="1">Multi-pass membrane protein</topology>
    </subcellularLocation>
</comment>
<evidence type="ECO:0000256" key="3">
    <source>
        <dbReference type="ARBA" id="ARBA00022692"/>
    </source>
</evidence>
<feature type="transmembrane region" description="Helical" evidence="6">
    <location>
        <begin position="279"/>
        <end position="304"/>
    </location>
</feature>
<organism evidence="8 9">
    <name type="scientific">Phenylobacterium deserti</name>
    <dbReference type="NCBI Taxonomy" id="1914756"/>
    <lineage>
        <taxon>Bacteria</taxon>
        <taxon>Pseudomonadati</taxon>
        <taxon>Pseudomonadota</taxon>
        <taxon>Alphaproteobacteria</taxon>
        <taxon>Caulobacterales</taxon>
        <taxon>Caulobacteraceae</taxon>
        <taxon>Phenylobacterium</taxon>
    </lineage>
</organism>
<keyword evidence="2" id="KW-1003">Cell membrane</keyword>
<keyword evidence="5 6" id="KW-0472">Membrane</keyword>
<protein>
    <submittedName>
        <fullName evidence="8">Type II secretion system F family protein</fullName>
    </submittedName>
</protein>
<evidence type="ECO:0000256" key="2">
    <source>
        <dbReference type="ARBA" id="ARBA00022475"/>
    </source>
</evidence>
<accession>A0A328AD02</accession>
<dbReference type="EMBL" id="QFYR01000002">
    <property type="protein sequence ID" value="RAK52531.1"/>
    <property type="molecule type" value="Genomic_DNA"/>
</dbReference>
<feature type="transmembrane region" description="Helical" evidence="6">
    <location>
        <begin position="6"/>
        <end position="26"/>
    </location>
</feature>
<name>A0A328AD02_9CAUL</name>
<dbReference type="Pfam" id="PF00482">
    <property type="entry name" value="T2SSF"/>
    <property type="match status" value="1"/>
</dbReference>
<evidence type="ECO:0000256" key="5">
    <source>
        <dbReference type="ARBA" id="ARBA00023136"/>
    </source>
</evidence>
<evidence type="ECO:0000259" key="7">
    <source>
        <dbReference type="Pfam" id="PF00482"/>
    </source>
</evidence>
<dbReference type="GO" id="GO:0005886">
    <property type="term" value="C:plasma membrane"/>
    <property type="evidence" value="ECO:0007669"/>
    <property type="project" value="UniProtKB-SubCell"/>
</dbReference>
<feature type="transmembrane region" description="Helical" evidence="6">
    <location>
        <begin position="101"/>
        <end position="124"/>
    </location>
</feature>
<evidence type="ECO:0000256" key="4">
    <source>
        <dbReference type="ARBA" id="ARBA00022989"/>
    </source>
</evidence>
<comment type="caution">
    <text evidence="8">The sequence shown here is derived from an EMBL/GenBank/DDBJ whole genome shotgun (WGS) entry which is preliminary data.</text>
</comment>
<proteinExistence type="predicted"/>
<dbReference type="PANTHER" id="PTHR35007">
    <property type="entry name" value="INTEGRAL MEMBRANE PROTEIN-RELATED"/>
    <property type="match status" value="1"/>
</dbReference>
<dbReference type="PANTHER" id="PTHR35007:SF2">
    <property type="entry name" value="PILUS ASSEMBLE PROTEIN"/>
    <property type="match status" value="1"/>
</dbReference>
<sequence length="312" mass="33046">MAQLLLVVLLALAGLTLAAGAATLLLSDHGFNARLNTRLGATAAPSAQGLAGRLTPQALHLLTRWGEATGKGALEDDRRAALRLRLIQAGFYSDRAAEAFFGIRVAAALVLMPIALLVSLPLGLEGSLGFLAPLMVGANLGFFVPNILLDRRIAERREAMRLGLPDAVDLLVVSIEAGATLSAGIQRLVREFAELHPVVSEQFGILLTEIQAGASRADALNRMTKRSASEEVGSLVTMLIQSEAVGTSLGGALRVFSDELRKARYLEAERKAAELPVKLAFPLVLLIFPCLLTVIFIPVGLQLLSTLSGMAN</sequence>
<feature type="transmembrane region" description="Helical" evidence="6">
    <location>
        <begin position="130"/>
        <end position="149"/>
    </location>
</feature>
<reference evidence="9" key="1">
    <citation type="submission" date="2018-05" db="EMBL/GenBank/DDBJ databases">
        <authorList>
            <person name="Li X."/>
        </authorList>
    </citation>
    <scope>NUCLEOTIDE SEQUENCE [LARGE SCALE GENOMIC DNA]</scope>
    <source>
        <strain evidence="9">YIM 73061</strain>
    </source>
</reference>
<feature type="domain" description="Type II secretion system protein GspF" evidence="7">
    <location>
        <begin position="168"/>
        <end position="295"/>
    </location>
</feature>
<dbReference type="Proteomes" id="UP000249725">
    <property type="component" value="Unassembled WGS sequence"/>
</dbReference>
<evidence type="ECO:0000256" key="1">
    <source>
        <dbReference type="ARBA" id="ARBA00004651"/>
    </source>
</evidence>
<keyword evidence="3 6" id="KW-0812">Transmembrane</keyword>
<dbReference type="AlphaFoldDB" id="A0A328AD02"/>
<dbReference type="RefSeq" id="WP_111514817.1">
    <property type="nucleotide sequence ID" value="NZ_QFYR01000002.1"/>
</dbReference>